<name>A0A926ZIG6_9CYAN</name>
<gene>
    <name evidence="1" type="ORF">H6G03_23875</name>
</gene>
<organism evidence="1 2">
    <name type="scientific">Aerosakkonema funiforme FACHB-1375</name>
    <dbReference type="NCBI Taxonomy" id="2949571"/>
    <lineage>
        <taxon>Bacteria</taxon>
        <taxon>Bacillati</taxon>
        <taxon>Cyanobacteriota</taxon>
        <taxon>Cyanophyceae</taxon>
        <taxon>Oscillatoriophycideae</taxon>
        <taxon>Aerosakkonematales</taxon>
        <taxon>Aerosakkonemataceae</taxon>
        <taxon>Aerosakkonema</taxon>
    </lineage>
</organism>
<dbReference type="Proteomes" id="UP000641646">
    <property type="component" value="Unassembled WGS sequence"/>
</dbReference>
<evidence type="ECO:0000313" key="1">
    <source>
        <dbReference type="EMBL" id="MBD2184070.1"/>
    </source>
</evidence>
<keyword evidence="2" id="KW-1185">Reference proteome</keyword>
<dbReference type="GO" id="GO:0006744">
    <property type="term" value="P:ubiquinone biosynthetic process"/>
    <property type="evidence" value="ECO:0007669"/>
    <property type="project" value="InterPro"/>
</dbReference>
<dbReference type="RefSeq" id="WP_190469733.1">
    <property type="nucleotide sequence ID" value="NZ_JACJPW010000072.1"/>
</dbReference>
<comment type="caution">
    <text evidence="1">The sequence shown here is derived from an EMBL/GenBank/DDBJ whole genome shotgun (WGS) entry which is preliminary data.</text>
</comment>
<dbReference type="EMBL" id="JACJPW010000072">
    <property type="protein sequence ID" value="MBD2184070.1"/>
    <property type="molecule type" value="Genomic_DNA"/>
</dbReference>
<reference evidence="1" key="2">
    <citation type="submission" date="2020-08" db="EMBL/GenBank/DDBJ databases">
        <authorList>
            <person name="Chen M."/>
            <person name="Teng W."/>
            <person name="Zhao L."/>
            <person name="Hu C."/>
            <person name="Zhou Y."/>
            <person name="Han B."/>
            <person name="Song L."/>
            <person name="Shu W."/>
        </authorList>
    </citation>
    <scope>NUCLEOTIDE SEQUENCE</scope>
    <source>
        <strain evidence="1">FACHB-1375</strain>
    </source>
</reference>
<sequence>MLAPELNRQMHLDYLIGFKGFITFARDPGQTDSVFDMAEGFRHTETYQKSMEYLKSIPEVQPLIAERYIAQTPDIEALLKLPKHSLGYTYAYKMKEANFDPEFYRKVRVDNDYTYLALRIRQTHDIWHAITGFDTDVFGEIGLQAFYLAQTRTPLSVALMAGGILNTLLRFPDDLSELMKIIDRGYNMGLKAKPLLAQKWEENWDKPLSQWRSELEVEIN</sequence>
<protein>
    <recommendedName>
        <fullName evidence="3">Ubiquinone biosynthesis protein</fullName>
    </recommendedName>
</protein>
<reference evidence="1" key="1">
    <citation type="journal article" date="2015" name="ISME J.">
        <title>Draft Genome Sequence of Streptomyces incarnatus NRRL8089, which Produces the Nucleoside Antibiotic Sinefungin.</title>
        <authorList>
            <person name="Oshima K."/>
            <person name="Hattori M."/>
            <person name="Shimizu H."/>
            <person name="Fukuda K."/>
            <person name="Nemoto M."/>
            <person name="Inagaki K."/>
            <person name="Tamura T."/>
        </authorList>
    </citation>
    <scope>NUCLEOTIDE SEQUENCE</scope>
    <source>
        <strain evidence="1">FACHB-1375</strain>
    </source>
</reference>
<dbReference type="Pfam" id="PF05019">
    <property type="entry name" value="Coq4"/>
    <property type="match status" value="1"/>
</dbReference>
<dbReference type="PANTHER" id="PTHR12922">
    <property type="entry name" value="UBIQUINONE BIOSYNTHESIS PROTEIN"/>
    <property type="match status" value="1"/>
</dbReference>
<dbReference type="InterPro" id="IPR007715">
    <property type="entry name" value="Coq4"/>
</dbReference>
<dbReference type="AlphaFoldDB" id="A0A926ZIG6"/>
<evidence type="ECO:0000313" key="2">
    <source>
        <dbReference type="Proteomes" id="UP000641646"/>
    </source>
</evidence>
<dbReference type="PANTHER" id="PTHR12922:SF7">
    <property type="entry name" value="UBIQUINONE BIOSYNTHESIS PROTEIN COQ4 HOMOLOG, MITOCHONDRIAL"/>
    <property type="match status" value="1"/>
</dbReference>
<accession>A0A926ZIG6</accession>
<evidence type="ECO:0008006" key="3">
    <source>
        <dbReference type="Google" id="ProtNLM"/>
    </source>
</evidence>
<proteinExistence type="predicted"/>